<accession>A0A0A9G0T0</accession>
<organism evidence="1">
    <name type="scientific">Arundo donax</name>
    <name type="common">Giant reed</name>
    <name type="synonym">Donax arundinaceus</name>
    <dbReference type="NCBI Taxonomy" id="35708"/>
    <lineage>
        <taxon>Eukaryota</taxon>
        <taxon>Viridiplantae</taxon>
        <taxon>Streptophyta</taxon>
        <taxon>Embryophyta</taxon>
        <taxon>Tracheophyta</taxon>
        <taxon>Spermatophyta</taxon>
        <taxon>Magnoliopsida</taxon>
        <taxon>Liliopsida</taxon>
        <taxon>Poales</taxon>
        <taxon>Poaceae</taxon>
        <taxon>PACMAD clade</taxon>
        <taxon>Arundinoideae</taxon>
        <taxon>Arundineae</taxon>
        <taxon>Arundo</taxon>
    </lineage>
</organism>
<sequence>MPGGHEICKRRVSHRRSLPCGSVCLEGGFREGC</sequence>
<evidence type="ECO:0000313" key="1">
    <source>
        <dbReference type="EMBL" id="JAE18700.1"/>
    </source>
</evidence>
<reference evidence="1" key="2">
    <citation type="journal article" date="2015" name="Data Brief">
        <title>Shoot transcriptome of the giant reed, Arundo donax.</title>
        <authorList>
            <person name="Barrero R.A."/>
            <person name="Guerrero F.D."/>
            <person name="Moolhuijzen P."/>
            <person name="Goolsby J.A."/>
            <person name="Tidwell J."/>
            <person name="Bellgard S.E."/>
            <person name="Bellgard M.I."/>
        </authorList>
    </citation>
    <scope>NUCLEOTIDE SEQUENCE</scope>
    <source>
        <tissue evidence="1">Shoot tissue taken approximately 20 cm above the soil surface</tissue>
    </source>
</reference>
<dbReference type="AlphaFoldDB" id="A0A0A9G0T0"/>
<dbReference type="EMBL" id="GBRH01179196">
    <property type="protein sequence ID" value="JAE18700.1"/>
    <property type="molecule type" value="Transcribed_RNA"/>
</dbReference>
<reference evidence="1" key="1">
    <citation type="submission" date="2014-09" db="EMBL/GenBank/DDBJ databases">
        <authorList>
            <person name="Magalhaes I.L.F."/>
            <person name="Oliveira U."/>
            <person name="Santos F.R."/>
            <person name="Vidigal T.H.D.A."/>
            <person name="Brescovit A.D."/>
            <person name="Santos A.J."/>
        </authorList>
    </citation>
    <scope>NUCLEOTIDE SEQUENCE</scope>
    <source>
        <tissue evidence="1">Shoot tissue taken approximately 20 cm above the soil surface</tissue>
    </source>
</reference>
<name>A0A0A9G0T0_ARUDO</name>
<proteinExistence type="predicted"/>
<protein>
    <submittedName>
        <fullName evidence="1">Uncharacterized protein</fullName>
    </submittedName>
</protein>